<proteinExistence type="predicted"/>
<sequence>MGAFLKGTIGQLTADRHWGVDDFAPLPHMVPSLDASTVDQQSAESYACGCLHTLRADRWKKGKPIRWCIPENVSLTDICGSEEGAAEKKNKDSSEADVLGKLISALSSHWLVSFSIEGHSEVTALDVQQWAARLGSSAPAMAPAAPWSSIRIANLSGCSLGDAGVQVLLSTVFPTPTAASASSEKEPSDAMPAPHRAVLPLLESLILDGVGLTDRGAVWVASYLNEVARCVEDARPDNTRDDASFSSSKRSLLHTLSLQRNTLGAVGVLTLLHTSLVNPFSTGGLRSHIVETVDLSWNSLTSVSCGCDGGEEHSSAARRKLLIALGAGMVQSISERQRLATAAAAAVPPCCGALLLQGCGVEEADVRALCTDGLLFAFLQRFREVAYSEMHGPWDPPARQASQPIFFAQLTKVDLSHNPYLGDTGVQQLLRALLCLEATREVSCNVRLPIGSAQHSFCGVEEVLLRDVGCTDAVLTDVVRLLISNIDGVIPGSMEHRSAARELLDLDAVPEEEVCHALLNEARLLAGIRAEKGNPNTENAEDSSLMPYTYLPSLRLLDLSENSFDSAALIGSVMAGAALRASYAPSRTSDSAVAEHRTQHKHEGLVWRHMDLSAADGEHGFALGLEECGLSDTVLAQFPLSLELLRAEMSEDEKLLLSPANCTTPVLTRHPVLPSSRRCTWYLGGNHLTHSALLRLRKFTKTMTLCTSVYSQLCSVDAYVERNAILHPATTAEEGEQEDQTAAAVASDAVLWAGITALEDSASSSDITKQAASATDTTFAGRYSALYDLKGLRVSWHQLPSLSNLEAVEETCDPSQFSIALKPLQRCERQTSAAPFCTCSHHSGPSSTSGVGSSTHLVDVAPLETRGRHAGAHLFSRSSGEFGPSLIQADRVAAQPVDMMHFHDEDAALWALSSTMTGSTSGFIDAFIAEAERVMWERRQCVEQMDHQVMSAELLTYLPSPTPSHSDGSRM</sequence>
<protein>
    <submittedName>
        <fullName evidence="1">Leucine Rich repeat</fullName>
    </submittedName>
</protein>
<accession>A0AAW3BKJ8</accession>
<dbReference type="AlphaFoldDB" id="A0AAW3BKJ8"/>
<keyword evidence="2" id="KW-1185">Reference proteome</keyword>
<dbReference type="SUPFAM" id="SSF52047">
    <property type="entry name" value="RNI-like"/>
    <property type="match status" value="1"/>
</dbReference>
<organism evidence="1 2">
    <name type="scientific">Leishmania naiffi</name>
    <dbReference type="NCBI Taxonomy" id="5678"/>
    <lineage>
        <taxon>Eukaryota</taxon>
        <taxon>Discoba</taxon>
        <taxon>Euglenozoa</taxon>
        <taxon>Kinetoplastea</taxon>
        <taxon>Metakinetoplastina</taxon>
        <taxon>Trypanosomatida</taxon>
        <taxon>Trypanosomatidae</taxon>
        <taxon>Leishmaniinae</taxon>
        <taxon>Leishmania</taxon>
        <taxon>Leishmania naiffi species complex</taxon>
    </lineage>
</organism>
<reference evidence="1 2" key="1">
    <citation type="submission" date="2024-02" db="EMBL/GenBank/DDBJ databases">
        <title>FIRST GENOME SEQUENCES OF Leishmania (Viannia) shawi, Leishmania (Viannia) lindenbergi AND Leishmania (Viannia) utingensis.</title>
        <authorList>
            <person name="Resadore F."/>
            <person name="Custodio M.G.F."/>
            <person name="Boite M.C."/>
            <person name="Cupolillo E."/>
            <person name="Ferreira G.E.M."/>
        </authorList>
    </citation>
    <scope>NUCLEOTIDE SEQUENCE [LARGE SCALE GENOMIC DNA]</scope>
    <source>
        <strain evidence="1 2">MDAS/BR/1979/M5533</strain>
    </source>
</reference>
<comment type="caution">
    <text evidence="1">The sequence shown here is derived from an EMBL/GenBank/DDBJ whole genome shotgun (WGS) entry which is preliminary data.</text>
</comment>
<dbReference type="EMBL" id="JBAMZN010000030">
    <property type="protein sequence ID" value="KAL0521946.1"/>
    <property type="molecule type" value="Genomic_DNA"/>
</dbReference>
<evidence type="ECO:0000313" key="1">
    <source>
        <dbReference type="EMBL" id="KAL0521946.1"/>
    </source>
</evidence>
<dbReference type="Pfam" id="PF13516">
    <property type="entry name" value="LRR_6"/>
    <property type="match status" value="1"/>
</dbReference>
<evidence type="ECO:0000313" key="2">
    <source>
        <dbReference type="Proteomes" id="UP001501274"/>
    </source>
</evidence>
<dbReference type="Proteomes" id="UP001501274">
    <property type="component" value="Unassembled WGS sequence"/>
</dbReference>
<gene>
    <name evidence="1" type="ORF">Q4I28_005310</name>
</gene>
<dbReference type="InterPro" id="IPR001611">
    <property type="entry name" value="Leu-rich_rpt"/>
</dbReference>
<dbReference type="InterPro" id="IPR032675">
    <property type="entry name" value="LRR_dom_sf"/>
</dbReference>
<name>A0AAW3BKJ8_9TRYP</name>
<dbReference type="Gene3D" id="3.80.10.10">
    <property type="entry name" value="Ribonuclease Inhibitor"/>
    <property type="match status" value="1"/>
</dbReference>